<feature type="domain" description="Putative plant transposon protein" evidence="1">
    <location>
        <begin position="2"/>
        <end position="181"/>
    </location>
</feature>
<dbReference type="AlphaFoldDB" id="M1DJT1"/>
<dbReference type="Gramene" id="PGSC0003DMT400090163">
    <property type="protein sequence ID" value="PGSC0003DMT400090163"/>
    <property type="gene ID" value="PGSC0003DMG400039734"/>
</dbReference>
<organism evidence="2 3">
    <name type="scientific">Solanum tuberosum</name>
    <name type="common">Potato</name>
    <dbReference type="NCBI Taxonomy" id="4113"/>
    <lineage>
        <taxon>Eukaryota</taxon>
        <taxon>Viridiplantae</taxon>
        <taxon>Streptophyta</taxon>
        <taxon>Embryophyta</taxon>
        <taxon>Tracheophyta</taxon>
        <taxon>Spermatophyta</taxon>
        <taxon>Magnoliopsida</taxon>
        <taxon>eudicotyledons</taxon>
        <taxon>Gunneridae</taxon>
        <taxon>Pentapetalae</taxon>
        <taxon>asterids</taxon>
        <taxon>lamiids</taxon>
        <taxon>Solanales</taxon>
        <taxon>Solanaceae</taxon>
        <taxon>Solanoideae</taxon>
        <taxon>Solaneae</taxon>
        <taxon>Solanum</taxon>
    </lineage>
</organism>
<evidence type="ECO:0000313" key="3">
    <source>
        <dbReference type="Proteomes" id="UP000011115"/>
    </source>
</evidence>
<reference evidence="2" key="2">
    <citation type="submission" date="2015-06" db="UniProtKB">
        <authorList>
            <consortium name="EnsemblPlants"/>
        </authorList>
    </citation>
    <scope>IDENTIFICATION</scope>
    <source>
        <strain evidence="2">DM1-3 516 R44</strain>
    </source>
</reference>
<sequence>MEFIFAEPEECNLHMVWEFYANWAPEAKSHYVTVRGRNVPITPTCINDILGTSQDTDSLVLTGLNIRPPYQTIRHTLCGSQSMAQWTKHSGKRYHQSLPYAHMFWEIRVWLKVVMNCLIKSLHYTDITRDRVCLVYALMTSTELNIRAIVKSVMRKARVHKGHIYDFGDLITKMCCIAGVPEEQLDYMAPLYLASVDITRTKGPNTEFGPTLTTAERHRRDELIMERMYGLEMLRHQNGCHASTDMQLGDVERHYPLNDHARALLGMVLSFDSRSRMIFRLMKRTCVLA</sequence>
<dbReference type="EnsemblPlants" id="PGSC0003DMT400090163">
    <property type="protein sequence ID" value="PGSC0003DMT400090163"/>
    <property type="gene ID" value="PGSC0003DMG400039734"/>
</dbReference>
<dbReference type="InterPro" id="IPR046796">
    <property type="entry name" value="Transposase_32_dom"/>
</dbReference>
<proteinExistence type="predicted"/>
<dbReference type="InParanoid" id="M1DJT1"/>
<dbReference type="HOGENOM" id="CLU_043094_0_0_1"/>
<evidence type="ECO:0000259" key="1">
    <source>
        <dbReference type="Pfam" id="PF20167"/>
    </source>
</evidence>
<dbReference type="eggNOG" id="ENOG502SWIN">
    <property type="taxonomic scope" value="Eukaryota"/>
</dbReference>
<reference evidence="3" key="1">
    <citation type="journal article" date="2011" name="Nature">
        <title>Genome sequence and analysis of the tuber crop potato.</title>
        <authorList>
            <consortium name="The Potato Genome Sequencing Consortium"/>
        </authorList>
    </citation>
    <scope>NUCLEOTIDE SEQUENCE [LARGE SCALE GENOMIC DNA]</scope>
    <source>
        <strain evidence="3">cv. DM1-3 516 R44</strain>
    </source>
</reference>
<evidence type="ECO:0000313" key="2">
    <source>
        <dbReference type="EnsemblPlants" id="PGSC0003DMT400090163"/>
    </source>
</evidence>
<keyword evidence="3" id="KW-1185">Reference proteome</keyword>
<protein>
    <recommendedName>
        <fullName evidence="1">Putative plant transposon protein domain-containing protein</fullName>
    </recommendedName>
</protein>
<accession>M1DJT1</accession>
<dbReference type="Proteomes" id="UP000011115">
    <property type="component" value="Unassembled WGS sequence"/>
</dbReference>
<dbReference type="PaxDb" id="4113-PGSC0003DMT400090163"/>
<dbReference type="Pfam" id="PF20167">
    <property type="entry name" value="Transposase_32"/>
    <property type="match status" value="1"/>
</dbReference>
<name>M1DJT1_SOLTU</name>